<sequence>MQHSLSCQIRSLNKHNPLHASLARVQTLALTIQMACQYHPQLSSNQVEQLG</sequence>
<organism evidence="1">
    <name type="scientific">Arundo donax</name>
    <name type="common">Giant reed</name>
    <name type="synonym">Donax arundinaceus</name>
    <dbReference type="NCBI Taxonomy" id="35708"/>
    <lineage>
        <taxon>Eukaryota</taxon>
        <taxon>Viridiplantae</taxon>
        <taxon>Streptophyta</taxon>
        <taxon>Embryophyta</taxon>
        <taxon>Tracheophyta</taxon>
        <taxon>Spermatophyta</taxon>
        <taxon>Magnoliopsida</taxon>
        <taxon>Liliopsida</taxon>
        <taxon>Poales</taxon>
        <taxon>Poaceae</taxon>
        <taxon>PACMAD clade</taxon>
        <taxon>Arundinoideae</taxon>
        <taxon>Arundineae</taxon>
        <taxon>Arundo</taxon>
    </lineage>
</organism>
<evidence type="ECO:0000313" key="1">
    <source>
        <dbReference type="EMBL" id="JAD63485.1"/>
    </source>
</evidence>
<reference evidence="1" key="2">
    <citation type="journal article" date="2015" name="Data Brief">
        <title>Shoot transcriptome of the giant reed, Arundo donax.</title>
        <authorList>
            <person name="Barrero R.A."/>
            <person name="Guerrero F.D."/>
            <person name="Moolhuijzen P."/>
            <person name="Goolsby J.A."/>
            <person name="Tidwell J."/>
            <person name="Bellgard S.E."/>
            <person name="Bellgard M.I."/>
        </authorList>
    </citation>
    <scope>NUCLEOTIDE SEQUENCE</scope>
    <source>
        <tissue evidence="1">Shoot tissue taken approximately 20 cm above the soil surface</tissue>
    </source>
</reference>
<accession>A0A0A9BQI5</accession>
<dbReference type="AlphaFoldDB" id="A0A0A9BQI5"/>
<proteinExistence type="predicted"/>
<reference evidence="1" key="1">
    <citation type="submission" date="2014-09" db="EMBL/GenBank/DDBJ databases">
        <authorList>
            <person name="Magalhaes I.L.F."/>
            <person name="Oliveira U."/>
            <person name="Santos F.R."/>
            <person name="Vidigal T.H.D.A."/>
            <person name="Brescovit A.D."/>
            <person name="Santos A.J."/>
        </authorList>
    </citation>
    <scope>NUCLEOTIDE SEQUENCE</scope>
    <source>
        <tissue evidence="1">Shoot tissue taken approximately 20 cm above the soil surface</tissue>
    </source>
</reference>
<protein>
    <submittedName>
        <fullName evidence="1">Uncharacterized protein</fullName>
    </submittedName>
</protein>
<dbReference type="EMBL" id="GBRH01234410">
    <property type="protein sequence ID" value="JAD63485.1"/>
    <property type="molecule type" value="Transcribed_RNA"/>
</dbReference>
<name>A0A0A9BQI5_ARUDO</name>